<evidence type="ECO:0000256" key="11">
    <source>
        <dbReference type="ARBA" id="ARBA00022840"/>
    </source>
</evidence>
<evidence type="ECO:0000256" key="8">
    <source>
        <dbReference type="ARBA" id="ARBA00022771"/>
    </source>
</evidence>
<dbReference type="AlphaFoldDB" id="A0A565CVV3"/>
<dbReference type="InterPro" id="IPR008271">
    <property type="entry name" value="Ser/Thr_kinase_AS"/>
</dbReference>
<dbReference type="EMBL" id="CABITT030000008">
    <property type="protein sequence ID" value="VVB17684.1"/>
    <property type="molecule type" value="Genomic_DNA"/>
</dbReference>
<gene>
    <name evidence="17" type="ORF">ANE_LOCUS28128</name>
</gene>
<evidence type="ECO:0000259" key="16">
    <source>
        <dbReference type="PROSITE" id="PS51285"/>
    </source>
</evidence>
<feature type="compositionally biased region" description="Polar residues" evidence="14">
    <location>
        <begin position="456"/>
        <end position="465"/>
    </location>
</feature>
<dbReference type="GO" id="GO:0008270">
    <property type="term" value="F:zinc ion binding"/>
    <property type="evidence" value="ECO:0007669"/>
    <property type="project" value="UniProtKB-KW"/>
</dbReference>
<organism evidence="17 18">
    <name type="scientific">Arabis nemorensis</name>
    <dbReference type="NCBI Taxonomy" id="586526"/>
    <lineage>
        <taxon>Eukaryota</taxon>
        <taxon>Viridiplantae</taxon>
        <taxon>Streptophyta</taxon>
        <taxon>Embryophyta</taxon>
        <taxon>Tracheophyta</taxon>
        <taxon>Spermatophyta</taxon>
        <taxon>Magnoliopsida</taxon>
        <taxon>eudicotyledons</taxon>
        <taxon>Gunneridae</taxon>
        <taxon>Pentapetalae</taxon>
        <taxon>rosids</taxon>
        <taxon>malvids</taxon>
        <taxon>Brassicales</taxon>
        <taxon>Brassicaceae</taxon>
        <taxon>Arabideae</taxon>
        <taxon>Arabis</taxon>
    </lineage>
</organism>
<evidence type="ECO:0000313" key="18">
    <source>
        <dbReference type="Proteomes" id="UP000489600"/>
    </source>
</evidence>
<dbReference type="GO" id="GO:0004674">
    <property type="term" value="F:protein serine/threonine kinase activity"/>
    <property type="evidence" value="ECO:0007669"/>
    <property type="project" value="UniProtKB-KW"/>
</dbReference>
<keyword evidence="10" id="KW-0862">Zinc</keyword>
<keyword evidence="3" id="KW-0723">Serine/threonine-protein kinase</keyword>
<evidence type="ECO:0000256" key="2">
    <source>
        <dbReference type="ARBA" id="ARBA00012513"/>
    </source>
</evidence>
<keyword evidence="8" id="KW-0863">Zinc-finger</keyword>
<dbReference type="InterPro" id="IPR050236">
    <property type="entry name" value="Ser_Thr_kinase_AGC"/>
</dbReference>
<dbReference type="InterPro" id="IPR000719">
    <property type="entry name" value="Prot_kinase_dom"/>
</dbReference>
<evidence type="ECO:0000256" key="3">
    <source>
        <dbReference type="ARBA" id="ARBA00022527"/>
    </source>
</evidence>
<evidence type="ECO:0000256" key="14">
    <source>
        <dbReference type="SAM" id="MobiDB-lite"/>
    </source>
</evidence>
<evidence type="ECO:0000256" key="6">
    <source>
        <dbReference type="ARBA" id="ARBA00022723"/>
    </source>
</evidence>
<dbReference type="GO" id="GO:0005524">
    <property type="term" value="F:ATP binding"/>
    <property type="evidence" value="ECO:0007669"/>
    <property type="project" value="UniProtKB-KW"/>
</dbReference>
<evidence type="ECO:0000256" key="9">
    <source>
        <dbReference type="ARBA" id="ARBA00022777"/>
    </source>
</evidence>
<evidence type="ECO:0000256" key="12">
    <source>
        <dbReference type="ARBA" id="ARBA00047899"/>
    </source>
</evidence>
<keyword evidence="5" id="KW-0808">Transferase</keyword>
<comment type="similarity">
    <text evidence="1">Belongs to the protein kinase superfamily. AGC Ser/Thr protein kinase family.</text>
</comment>
<dbReference type="SMART" id="SM00220">
    <property type="entry name" value="S_TKc"/>
    <property type="match status" value="1"/>
</dbReference>
<feature type="compositionally biased region" description="Basic and acidic residues" evidence="14">
    <location>
        <begin position="40"/>
        <end position="62"/>
    </location>
</feature>
<evidence type="ECO:0000313" key="17">
    <source>
        <dbReference type="EMBL" id="VVB17684.1"/>
    </source>
</evidence>
<sequence>MSPMSEPSPENDRDPQSTTVSTPTSTTAKHLKKIPAIPFRHSESQKGEEGDGDETAKVDEVTPKSATDCSTSDDLPEILAPSSLGLNHIRTKSSPAPSPLRFSSATPSIEDDKDAKEKPRVGVIDARADARARWPIPPHQPDLGKKVQWSQSKSQRVSTNTNPGVESTHVGLAKETHSPRFQAILRVTSGRKKKAHDIKSFSHELNSKGVRPFPVWRSRAVGHMEEIMAAIRTKFDRQKEDVDADLGVFAGYLVTTLESTPESNKELRMGLEDLLVQARQCATMPAGEFWVKCEGIVQKLDDKRQELPMGGLKQAHNRLLFILTRCNRLVQFRKESGYVEEHILGMHQLSDLGVYPEQMVEISRQQNLIREKEIQKINEKQNLAGKQDNLDQNSSSGADAMEVNTARSTDSTSSNFRMSSWKKLPSAAEKNRSVNNTPKAKGESKQQPKVYESGENLHSPSGQPTSADRSALWGIWADHQCFTYDNSMICRICEVEIPVVHVEEHSRICTIADRCDLKGINVNLRLERVAESLEKILESWTPRSIGTPRAVSDNARLSTSSRHEDLDEISQRCSDDMIDCVPRSENIYSLDELNILKEINEAKESSAGSLTPPSPATPRTSQVDLLLSGRRTLTELENYHQINKLLEIARSVANVNLCGYSSLDFMIEQLDELKYVIQDRKADALVVETFGRRIEKLLQEKYIELCGSIDDEKVDSSNAMADEESSADDDTIRSLRASPLNPRAKDRTSIEDFEIIKPISRGAFGRVFLAKKRATGDLFAIKVLKKADMIRKNAVESILAERNILISIRNPFVVRFFYSFTCRENLYLVMEYLNGGDLFSLLRNLGCLDEDMARIYIAEVVLALEYLHSVPIIHRDLKPDNLLINQDGHIKLTDFGLSKVGLINSTDDLSGESSLGNSAFFAEDGTKSQQSQDKDSRKKHAVVGTPDYLAPEILLGMGHGKTADWWSVGVILFEVLVGIPPFNAETPQQIFENIINRDIPWPNVPEEISYEAYDLINKLLTENPVQRLGATGAGEVKQHAFFKDINWDTLARQKAMFVPSAEPQDTSYFMSRYIWNPEDENVHGGSDFDDLTDTCSSSSFNTQEEEGDECGSLAEFGSGPNLAVKYSFSNFSFKNLSQLASINYDLVLKNAKESTESSNPSAP</sequence>
<dbReference type="Gene3D" id="1.10.510.10">
    <property type="entry name" value="Transferase(Phosphotransferase) domain 1"/>
    <property type="match status" value="1"/>
</dbReference>
<reference evidence="17" key="1">
    <citation type="submission" date="2019-07" db="EMBL/GenBank/DDBJ databases">
        <authorList>
            <person name="Dittberner H."/>
        </authorList>
    </citation>
    <scope>NUCLEOTIDE SEQUENCE [LARGE SCALE GENOMIC DNA]</scope>
</reference>
<name>A0A565CVV3_9BRAS</name>
<dbReference type="InterPro" id="IPR058783">
    <property type="entry name" value="IREH1/IRE-like_N"/>
</dbReference>
<dbReference type="PROSITE" id="PS00108">
    <property type="entry name" value="PROTEIN_KINASE_ST"/>
    <property type="match status" value="1"/>
</dbReference>
<evidence type="ECO:0000256" key="7">
    <source>
        <dbReference type="ARBA" id="ARBA00022741"/>
    </source>
</evidence>
<dbReference type="EC" id="2.7.11.1" evidence="2"/>
<dbReference type="Gene3D" id="3.30.200.20">
    <property type="entry name" value="Phosphorylase Kinase, domain 1"/>
    <property type="match status" value="1"/>
</dbReference>
<dbReference type="Proteomes" id="UP000489600">
    <property type="component" value="Unassembled WGS sequence"/>
</dbReference>
<protein>
    <recommendedName>
        <fullName evidence="2">non-specific serine/threonine protein kinase</fullName>
        <ecNumber evidence="2">2.7.11.1</ecNumber>
    </recommendedName>
</protein>
<keyword evidence="7" id="KW-0547">Nucleotide-binding</keyword>
<keyword evidence="9" id="KW-0418">Kinase</keyword>
<feature type="region of interest" description="Disordered" evidence="14">
    <location>
        <begin position="1"/>
        <end position="119"/>
    </location>
</feature>
<feature type="region of interest" description="Disordered" evidence="14">
    <location>
        <begin position="404"/>
        <end position="465"/>
    </location>
</feature>
<keyword evidence="6" id="KW-0479">Metal-binding</keyword>
<dbReference type="PROSITE" id="PS50011">
    <property type="entry name" value="PROTEIN_KINASE_DOM"/>
    <property type="match status" value="1"/>
</dbReference>
<dbReference type="Pfam" id="PF26031">
    <property type="entry name" value="IREH1"/>
    <property type="match status" value="1"/>
</dbReference>
<dbReference type="InterPro" id="IPR000961">
    <property type="entry name" value="AGC-kinase_C"/>
</dbReference>
<feature type="compositionally biased region" description="Low complexity" evidence="14">
    <location>
        <begin position="17"/>
        <end position="27"/>
    </location>
</feature>
<dbReference type="CDD" id="cd05579">
    <property type="entry name" value="STKc_MAST_like"/>
    <property type="match status" value="1"/>
</dbReference>
<evidence type="ECO:0000256" key="5">
    <source>
        <dbReference type="ARBA" id="ARBA00022679"/>
    </source>
</evidence>
<dbReference type="OrthoDB" id="162894at2759"/>
<feature type="domain" description="AGC-kinase C-terminal" evidence="16">
    <location>
        <begin position="1043"/>
        <end position="1143"/>
    </location>
</feature>
<comment type="catalytic activity">
    <reaction evidence="12">
        <text>L-threonyl-[protein] + ATP = O-phospho-L-threonyl-[protein] + ADP + H(+)</text>
        <dbReference type="Rhea" id="RHEA:46608"/>
        <dbReference type="Rhea" id="RHEA-COMP:11060"/>
        <dbReference type="Rhea" id="RHEA-COMP:11605"/>
        <dbReference type="ChEBI" id="CHEBI:15378"/>
        <dbReference type="ChEBI" id="CHEBI:30013"/>
        <dbReference type="ChEBI" id="CHEBI:30616"/>
        <dbReference type="ChEBI" id="CHEBI:61977"/>
        <dbReference type="ChEBI" id="CHEBI:456216"/>
        <dbReference type="EC" id="2.7.11.1"/>
    </reaction>
</comment>
<dbReference type="FunFam" id="3.30.200.20:FF:000147">
    <property type="entry name" value="probable serine/threonine protein kinase IREH1"/>
    <property type="match status" value="1"/>
</dbReference>
<evidence type="ECO:0000259" key="15">
    <source>
        <dbReference type="PROSITE" id="PS50011"/>
    </source>
</evidence>
<dbReference type="InterPro" id="IPR011009">
    <property type="entry name" value="Kinase-like_dom_sf"/>
</dbReference>
<evidence type="ECO:0000256" key="10">
    <source>
        <dbReference type="ARBA" id="ARBA00022833"/>
    </source>
</evidence>
<keyword evidence="11" id="KW-0067">ATP-binding</keyword>
<evidence type="ECO:0000256" key="4">
    <source>
        <dbReference type="ARBA" id="ARBA00022553"/>
    </source>
</evidence>
<feature type="domain" description="Protein kinase" evidence="15">
    <location>
        <begin position="753"/>
        <end position="1042"/>
    </location>
</feature>
<comment type="catalytic activity">
    <reaction evidence="13">
        <text>L-seryl-[protein] + ATP = O-phospho-L-seryl-[protein] + ADP + H(+)</text>
        <dbReference type="Rhea" id="RHEA:17989"/>
        <dbReference type="Rhea" id="RHEA-COMP:9863"/>
        <dbReference type="Rhea" id="RHEA-COMP:11604"/>
        <dbReference type="ChEBI" id="CHEBI:15378"/>
        <dbReference type="ChEBI" id="CHEBI:29999"/>
        <dbReference type="ChEBI" id="CHEBI:30616"/>
        <dbReference type="ChEBI" id="CHEBI:83421"/>
        <dbReference type="ChEBI" id="CHEBI:456216"/>
        <dbReference type="EC" id="2.7.11.1"/>
    </reaction>
</comment>
<evidence type="ECO:0000256" key="1">
    <source>
        <dbReference type="ARBA" id="ARBA00009903"/>
    </source>
</evidence>
<dbReference type="PROSITE" id="PS51285">
    <property type="entry name" value="AGC_KINASE_CTER"/>
    <property type="match status" value="1"/>
</dbReference>
<dbReference type="PANTHER" id="PTHR24356:SF395">
    <property type="entry name" value="SERINE_THREONINE PROTEIN KINASE IRE-RELATED"/>
    <property type="match status" value="1"/>
</dbReference>
<dbReference type="PANTHER" id="PTHR24356">
    <property type="entry name" value="SERINE/THREONINE-PROTEIN KINASE"/>
    <property type="match status" value="1"/>
</dbReference>
<evidence type="ECO:0000256" key="13">
    <source>
        <dbReference type="ARBA" id="ARBA00048679"/>
    </source>
</evidence>
<dbReference type="SUPFAM" id="SSF56112">
    <property type="entry name" value="Protein kinase-like (PK-like)"/>
    <property type="match status" value="1"/>
</dbReference>
<proteinExistence type="inferred from homology"/>
<feature type="compositionally biased region" description="Polar residues" evidence="14">
    <location>
        <begin position="405"/>
        <end position="418"/>
    </location>
</feature>
<keyword evidence="4" id="KW-0597">Phosphoprotein</keyword>
<accession>A0A565CVV3</accession>
<dbReference type="Pfam" id="PF00069">
    <property type="entry name" value="Pkinase"/>
    <property type="match status" value="1"/>
</dbReference>
<feature type="compositionally biased region" description="Polar residues" evidence="14">
    <location>
        <begin position="64"/>
        <end position="73"/>
    </location>
</feature>
<comment type="caution">
    <text evidence="17">The sequence shown here is derived from an EMBL/GenBank/DDBJ whole genome shotgun (WGS) entry which is preliminary data.</text>
</comment>
<keyword evidence="18" id="KW-1185">Reference proteome</keyword>
<dbReference type="GO" id="GO:0035556">
    <property type="term" value="P:intracellular signal transduction"/>
    <property type="evidence" value="ECO:0007669"/>
    <property type="project" value="TreeGrafter"/>
</dbReference>